<evidence type="ECO:0000313" key="1">
    <source>
        <dbReference type="EMBL" id="KAL3959931.1"/>
    </source>
</evidence>
<gene>
    <name evidence="1" type="ORF">ACCO45_005048</name>
</gene>
<proteinExistence type="predicted"/>
<reference evidence="1" key="1">
    <citation type="submission" date="2024-12" db="EMBL/GenBank/DDBJ databases">
        <title>Comparative genomics and development of molecular markers within Purpureocillium lilacinum and among Purpureocillium species.</title>
        <authorList>
            <person name="Yeh Z.-Y."/>
            <person name="Ni N.-T."/>
            <person name="Lo P.-H."/>
            <person name="Mushyakhwo K."/>
            <person name="Lin C.-F."/>
            <person name="Nai Y.-S."/>
        </authorList>
    </citation>
    <scope>NUCLEOTIDE SEQUENCE</scope>
    <source>
        <strain evidence="1">NCHU-NPUST-175</strain>
    </source>
</reference>
<comment type="caution">
    <text evidence="1">The sequence shown here is derived from an EMBL/GenBank/DDBJ whole genome shotgun (WGS) entry which is preliminary data.</text>
</comment>
<evidence type="ECO:0000313" key="2">
    <source>
        <dbReference type="Proteomes" id="UP001638806"/>
    </source>
</evidence>
<dbReference type="EMBL" id="JBGNUJ010000004">
    <property type="protein sequence ID" value="KAL3959931.1"/>
    <property type="molecule type" value="Genomic_DNA"/>
</dbReference>
<sequence>MNSSDVYLGAPERLDSFVTSGCGRRCDGGTSHDGGQRVAAASSRGMVPNRAIRSKILRMGATRAGGPGQHRTAKSQITGATECVCVRPACCGQVSFSQHHVRSGLAPARGRDAKRGGRSWKWTGHRGGFQRGFQGGRLQLALAMCRSGGTGPVWARCCESRAA</sequence>
<dbReference type="Proteomes" id="UP001638806">
    <property type="component" value="Unassembled WGS sequence"/>
</dbReference>
<accession>A0ACC4DUJ5</accession>
<name>A0ACC4DUJ5_PURLI</name>
<keyword evidence="2" id="KW-1185">Reference proteome</keyword>
<protein>
    <submittedName>
        <fullName evidence="1">Uncharacterized protein</fullName>
    </submittedName>
</protein>
<organism evidence="1 2">
    <name type="scientific">Purpureocillium lilacinum</name>
    <name type="common">Paecilomyces lilacinus</name>
    <dbReference type="NCBI Taxonomy" id="33203"/>
    <lineage>
        <taxon>Eukaryota</taxon>
        <taxon>Fungi</taxon>
        <taxon>Dikarya</taxon>
        <taxon>Ascomycota</taxon>
        <taxon>Pezizomycotina</taxon>
        <taxon>Sordariomycetes</taxon>
        <taxon>Hypocreomycetidae</taxon>
        <taxon>Hypocreales</taxon>
        <taxon>Ophiocordycipitaceae</taxon>
        <taxon>Purpureocillium</taxon>
    </lineage>
</organism>